<sequence>MAVTSDILTVIQNGLMNKGRPIDISLSTTLSLLNIQRHNQPSADTARDMESPSTTFNRALNTSPLDVQLTKITSQFPSFPRDIDQAVDGLHDPNIGNTQLRDP</sequence>
<reference evidence="1" key="2">
    <citation type="submission" date="2021-01" db="EMBL/GenBank/DDBJ databases">
        <authorList>
            <person name="Schikora-Tamarit M.A."/>
        </authorList>
    </citation>
    <scope>NUCLEOTIDE SEQUENCE</scope>
    <source>
        <strain evidence="1">CBS2887</strain>
    </source>
</reference>
<dbReference type="EMBL" id="JAEUBG010002651">
    <property type="protein sequence ID" value="KAH3684258.1"/>
    <property type="molecule type" value="Genomic_DNA"/>
</dbReference>
<keyword evidence="2" id="KW-1185">Reference proteome</keyword>
<proteinExistence type="predicted"/>
<comment type="caution">
    <text evidence="1">The sequence shown here is derived from an EMBL/GenBank/DDBJ whole genome shotgun (WGS) entry which is preliminary data.</text>
</comment>
<protein>
    <submittedName>
        <fullName evidence="1">Uncharacterized protein</fullName>
    </submittedName>
</protein>
<name>A0A9P8TLR0_WICPI</name>
<dbReference type="Proteomes" id="UP000774326">
    <property type="component" value="Unassembled WGS sequence"/>
</dbReference>
<evidence type="ECO:0000313" key="2">
    <source>
        <dbReference type="Proteomes" id="UP000774326"/>
    </source>
</evidence>
<evidence type="ECO:0000313" key="1">
    <source>
        <dbReference type="EMBL" id="KAH3684258.1"/>
    </source>
</evidence>
<reference evidence="1" key="1">
    <citation type="journal article" date="2021" name="Open Biol.">
        <title>Shared evolutionary footprints suggest mitochondrial oxidative damage underlies multiple complex I losses in fungi.</title>
        <authorList>
            <person name="Schikora-Tamarit M.A."/>
            <person name="Marcet-Houben M."/>
            <person name="Nosek J."/>
            <person name="Gabaldon T."/>
        </authorList>
    </citation>
    <scope>NUCLEOTIDE SEQUENCE</scope>
    <source>
        <strain evidence="1">CBS2887</strain>
    </source>
</reference>
<organism evidence="1 2">
    <name type="scientific">Wickerhamomyces pijperi</name>
    <name type="common">Yeast</name>
    <name type="synonym">Pichia pijperi</name>
    <dbReference type="NCBI Taxonomy" id="599730"/>
    <lineage>
        <taxon>Eukaryota</taxon>
        <taxon>Fungi</taxon>
        <taxon>Dikarya</taxon>
        <taxon>Ascomycota</taxon>
        <taxon>Saccharomycotina</taxon>
        <taxon>Saccharomycetes</taxon>
        <taxon>Phaffomycetales</taxon>
        <taxon>Wickerhamomycetaceae</taxon>
        <taxon>Wickerhamomyces</taxon>
    </lineage>
</organism>
<gene>
    <name evidence="1" type="ORF">WICPIJ_004778</name>
</gene>
<accession>A0A9P8TLR0</accession>
<dbReference type="AlphaFoldDB" id="A0A9P8TLR0"/>